<dbReference type="Proteomes" id="UP000537130">
    <property type="component" value="Unassembled WGS sequence"/>
</dbReference>
<dbReference type="AlphaFoldDB" id="A0A7W4W504"/>
<evidence type="ECO:0000259" key="2">
    <source>
        <dbReference type="Pfam" id="PF16036"/>
    </source>
</evidence>
<protein>
    <recommendedName>
        <fullName evidence="2">Chalcone isomerase domain-containing protein</fullName>
    </recommendedName>
</protein>
<name>A0A7W4W504_9GAMM</name>
<dbReference type="InterPro" id="IPR016087">
    <property type="entry name" value="Chalcone_isomerase"/>
</dbReference>
<feature type="domain" description="Chalcone isomerase" evidence="2">
    <location>
        <begin position="18"/>
        <end position="178"/>
    </location>
</feature>
<gene>
    <name evidence="3" type="ORF">FHR99_001484</name>
</gene>
<dbReference type="InterPro" id="IPR016088">
    <property type="entry name" value="Chalcone_isomerase_3-sand"/>
</dbReference>
<dbReference type="EMBL" id="JACHWY010000001">
    <property type="protein sequence ID" value="MBB3047248.1"/>
    <property type="molecule type" value="Genomic_DNA"/>
</dbReference>
<dbReference type="InterPro" id="IPR036298">
    <property type="entry name" value="Chalcone_isomerase_sf"/>
</dbReference>
<dbReference type="Gene3D" id="3.50.70.10">
    <property type="match status" value="1"/>
</dbReference>
<evidence type="ECO:0000313" key="4">
    <source>
        <dbReference type="Proteomes" id="UP000537130"/>
    </source>
</evidence>
<reference evidence="3 4" key="1">
    <citation type="submission" date="2020-08" db="EMBL/GenBank/DDBJ databases">
        <title>Genomic Encyclopedia of Type Strains, Phase III (KMG-III): the genomes of soil and plant-associated and newly described type strains.</title>
        <authorList>
            <person name="Whitman W."/>
        </authorList>
    </citation>
    <scope>NUCLEOTIDE SEQUENCE [LARGE SCALE GENOMIC DNA]</scope>
    <source>
        <strain evidence="3 4">CECT 8654</strain>
    </source>
</reference>
<sequence length="183" mass="20600">MTRWIAMLALAFPLYLAAATFPGQVEVGDHSLSRVAEARYSVLWKRITDVALYVDSSQLQPASGDILDPGYRKYLTIEYGLSVSAERFRKMTREQLAEHWSAEDLSRHSETVDTFCSWLTAVEEGDRYAVYWLPEQGLTLALNGEIQGTLNDPDGAALVLSIWLGKAAISESQRDELLSQWRQ</sequence>
<feature type="signal peptide" evidence="1">
    <location>
        <begin position="1"/>
        <end position="18"/>
    </location>
</feature>
<evidence type="ECO:0000256" key="1">
    <source>
        <dbReference type="SAM" id="SignalP"/>
    </source>
</evidence>
<evidence type="ECO:0000313" key="3">
    <source>
        <dbReference type="EMBL" id="MBB3047248.1"/>
    </source>
</evidence>
<keyword evidence="4" id="KW-1185">Reference proteome</keyword>
<dbReference type="GO" id="GO:0016872">
    <property type="term" value="F:intramolecular lyase activity"/>
    <property type="evidence" value="ECO:0007669"/>
    <property type="project" value="InterPro"/>
</dbReference>
<dbReference type="Pfam" id="PF16036">
    <property type="entry name" value="Chalcone_3"/>
    <property type="match status" value="1"/>
</dbReference>
<accession>A0A7W4W504</accession>
<dbReference type="SUPFAM" id="SSF54626">
    <property type="entry name" value="Chalcone isomerase"/>
    <property type="match status" value="1"/>
</dbReference>
<comment type="caution">
    <text evidence="3">The sequence shown here is derived from an EMBL/GenBank/DDBJ whole genome shotgun (WGS) entry which is preliminary data.</text>
</comment>
<keyword evidence="1" id="KW-0732">Signal</keyword>
<proteinExistence type="predicted"/>
<feature type="chain" id="PRO_5031363818" description="Chalcone isomerase domain-containing protein" evidence="1">
    <location>
        <begin position="19"/>
        <end position="183"/>
    </location>
</feature>
<organism evidence="3 4">
    <name type="scientific">Litorivivens lipolytica</name>
    <dbReference type="NCBI Taxonomy" id="1524264"/>
    <lineage>
        <taxon>Bacteria</taxon>
        <taxon>Pseudomonadati</taxon>
        <taxon>Pseudomonadota</taxon>
        <taxon>Gammaproteobacteria</taxon>
        <taxon>Litorivivens</taxon>
    </lineage>
</organism>
<dbReference type="RefSeq" id="WP_183409882.1">
    <property type="nucleotide sequence ID" value="NZ_JACHWY010000001.1"/>
</dbReference>